<reference evidence="11 12" key="1">
    <citation type="submission" date="2018-05" db="EMBL/GenBank/DDBJ databases">
        <title>Brachybacterium sp. M1HQ-2T, whole genome shotgun sequence.</title>
        <authorList>
            <person name="Tuo L."/>
        </authorList>
    </citation>
    <scope>NUCLEOTIDE SEQUENCE [LARGE SCALE GENOMIC DNA]</scope>
    <source>
        <strain evidence="11 12">M1HQ-2</strain>
    </source>
</reference>
<feature type="compositionally biased region" description="Basic and acidic residues" evidence="8">
    <location>
        <begin position="339"/>
        <end position="359"/>
    </location>
</feature>
<dbReference type="PROSITE" id="PS50011">
    <property type="entry name" value="PROTEIN_KINASE_DOM"/>
    <property type="match status" value="1"/>
</dbReference>
<keyword evidence="3" id="KW-0808">Transferase</keyword>
<keyword evidence="9" id="KW-0472">Membrane</keyword>
<dbReference type="SUPFAM" id="SSF56112">
    <property type="entry name" value="Protein kinase-like (PK-like)"/>
    <property type="match status" value="1"/>
</dbReference>
<dbReference type="PANTHER" id="PTHR43289:SF6">
    <property type="entry name" value="SERINE_THREONINE-PROTEIN KINASE NEKL-3"/>
    <property type="match status" value="1"/>
</dbReference>
<feature type="compositionally biased region" description="Low complexity" evidence="8">
    <location>
        <begin position="385"/>
        <end position="398"/>
    </location>
</feature>
<evidence type="ECO:0000313" key="11">
    <source>
        <dbReference type="EMBL" id="PWH05035.1"/>
    </source>
</evidence>
<evidence type="ECO:0000256" key="6">
    <source>
        <dbReference type="ARBA" id="ARBA00022840"/>
    </source>
</evidence>
<dbReference type="InterPro" id="IPR008271">
    <property type="entry name" value="Ser/Thr_kinase_AS"/>
</dbReference>
<sequence length="560" mass="60170">MTSRPPARPPSLEGYEFEKLLGSGGFADVFLYRQQRPQRRVAIKVLSASVLDESVRRQFDAEANVMATMSTHPSIVTIHQADVTPEHTACIVMEYCPRPNYGARFRRERISVAEALRVGVQIAGAVETAHRAGILHRDIKPANILVTEYNRPALTDFGISVAAGGSFEPDDSQGLSIPWSAPEAFADPPRAEVRSDVFALAATVYSLIAGRTPFERPAGSNSASDLIARISSEPLAPLSRPDVPEALNRALSVAMAKAPEGRYESALAFGRALQQVEMAMSLPITQMDVLDEHGPAHPAEHTGENDIEAHTNIRRVSTVDPDAPSRPVLDPYAGVADSVTDRRRVDDRGRPRSEEDTATRLRPAAAPSTSRPPAPIGSVAAEQRSVGGAHATGSAASAEPGRRRGPVWPFVVLACVLVVGLGVGTMAFVRSTFVVPEEPTTTAATTQDTWEVQAEDLPTNVQTTVLEKEHGTSPATVQISWDTPHGMSSNDDIAAEWVDLPEEYGDAETQTRARGGSSVTLPVPLQWDEPCFTLTVVSKDGDVGPATKKTCMDVEELRSS</sequence>
<dbReference type="CDD" id="cd14014">
    <property type="entry name" value="STKc_PknB_like"/>
    <property type="match status" value="1"/>
</dbReference>
<name>A0A2U2RGY7_9MICO</name>
<keyword evidence="2 11" id="KW-0723">Serine/threonine-protein kinase</keyword>
<dbReference type="SMART" id="SM00220">
    <property type="entry name" value="S_TKc"/>
    <property type="match status" value="1"/>
</dbReference>
<keyword evidence="9" id="KW-1133">Transmembrane helix</keyword>
<feature type="region of interest" description="Disordered" evidence="8">
    <location>
        <begin position="318"/>
        <end position="403"/>
    </location>
</feature>
<keyword evidence="5 11" id="KW-0418">Kinase</keyword>
<feature type="transmembrane region" description="Helical" evidence="9">
    <location>
        <begin position="407"/>
        <end position="429"/>
    </location>
</feature>
<evidence type="ECO:0000256" key="1">
    <source>
        <dbReference type="ARBA" id="ARBA00012513"/>
    </source>
</evidence>
<evidence type="ECO:0000256" key="3">
    <source>
        <dbReference type="ARBA" id="ARBA00022679"/>
    </source>
</evidence>
<dbReference type="OrthoDB" id="9762169at2"/>
<evidence type="ECO:0000259" key="10">
    <source>
        <dbReference type="PROSITE" id="PS50011"/>
    </source>
</evidence>
<dbReference type="GO" id="GO:0005524">
    <property type="term" value="F:ATP binding"/>
    <property type="evidence" value="ECO:0007669"/>
    <property type="project" value="UniProtKB-UniRule"/>
</dbReference>
<evidence type="ECO:0000256" key="2">
    <source>
        <dbReference type="ARBA" id="ARBA00022527"/>
    </source>
</evidence>
<dbReference type="Gene3D" id="1.10.510.10">
    <property type="entry name" value="Transferase(Phosphotransferase) domain 1"/>
    <property type="match status" value="1"/>
</dbReference>
<dbReference type="EC" id="2.7.11.1" evidence="1"/>
<keyword evidence="9" id="KW-0812">Transmembrane</keyword>
<evidence type="ECO:0000256" key="5">
    <source>
        <dbReference type="ARBA" id="ARBA00022777"/>
    </source>
</evidence>
<evidence type="ECO:0000256" key="8">
    <source>
        <dbReference type="SAM" id="MobiDB-lite"/>
    </source>
</evidence>
<organism evidence="11 12">
    <name type="scientific">Brachybacterium endophyticum</name>
    <dbReference type="NCBI Taxonomy" id="2182385"/>
    <lineage>
        <taxon>Bacteria</taxon>
        <taxon>Bacillati</taxon>
        <taxon>Actinomycetota</taxon>
        <taxon>Actinomycetes</taxon>
        <taxon>Micrococcales</taxon>
        <taxon>Dermabacteraceae</taxon>
        <taxon>Brachybacterium</taxon>
    </lineage>
</organism>
<proteinExistence type="predicted"/>
<feature type="binding site" evidence="7">
    <location>
        <position position="44"/>
    </location>
    <ligand>
        <name>ATP</name>
        <dbReference type="ChEBI" id="CHEBI:30616"/>
    </ligand>
</feature>
<dbReference type="RefSeq" id="WP_109276938.1">
    <property type="nucleotide sequence ID" value="NZ_QFKX01000008.1"/>
</dbReference>
<gene>
    <name evidence="11" type="ORF">DEO23_15515</name>
</gene>
<keyword evidence="12" id="KW-1185">Reference proteome</keyword>
<evidence type="ECO:0000256" key="9">
    <source>
        <dbReference type="SAM" id="Phobius"/>
    </source>
</evidence>
<keyword evidence="6 7" id="KW-0067">ATP-binding</keyword>
<dbReference type="AlphaFoldDB" id="A0A2U2RGY7"/>
<keyword evidence="4 7" id="KW-0547">Nucleotide-binding</keyword>
<evidence type="ECO:0000256" key="4">
    <source>
        <dbReference type="ARBA" id="ARBA00022741"/>
    </source>
</evidence>
<dbReference type="PROSITE" id="PS00107">
    <property type="entry name" value="PROTEIN_KINASE_ATP"/>
    <property type="match status" value="1"/>
</dbReference>
<comment type="caution">
    <text evidence="11">The sequence shown here is derived from an EMBL/GenBank/DDBJ whole genome shotgun (WGS) entry which is preliminary data.</text>
</comment>
<dbReference type="InterPro" id="IPR000719">
    <property type="entry name" value="Prot_kinase_dom"/>
</dbReference>
<dbReference type="PROSITE" id="PS00108">
    <property type="entry name" value="PROTEIN_KINASE_ST"/>
    <property type="match status" value="1"/>
</dbReference>
<dbReference type="GO" id="GO:0004674">
    <property type="term" value="F:protein serine/threonine kinase activity"/>
    <property type="evidence" value="ECO:0007669"/>
    <property type="project" value="UniProtKB-KW"/>
</dbReference>
<dbReference type="Pfam" id="PF00069">
    <property type="entry name" value="Pkinase"/>
    <property type="match status" value="1"/>
</dbReference>
<accession>A0A2U2RGY7</accession>
<dbReference type="EMBL" id="QFKX01000008">
    <property type="protein sequence ID" value="PWH05035.1"/>
    <property type="molecule type" value="Genomic_DNA"/>
</dbReference>
<dbReference type="InterPro" id="IPR017441">
    <property type="entry name" value="Protein_kinase_ATP_BS"/>
</dbReference>
<dbReference type="Proteomes" id="UP000245590">
    <property type="component" value="Unassembled WGS sequence"/>
</dbReference>
<protein>
    <recommendedName>
        <fullName evidence="1">non-specific serine/threonine protein kinase</fullName>
        <ecNumber evidence="1">2.7.11.1</ecNumber>
    </recommendedName>
</protein>
<dbReference type="InterPro" id="IPR011009">
    <property type="entry name" value="Kinase-like_dom_sf"/>
</dbReference>
<dbReference type="PANTHER" id="PTHR43289">
    <property type="entry name" value="MITOGEN-ACTIVATED PROTEIN KINASE KINASE KINASE 20-RELATED"/>
    <property type="match status" value="1"/>
</dbReference>
<feature type="domain" description="Protein kinase" evidence="10">
    <location>
        <begin position="15"/>
        <end position="278"/>
    </location>
</feature>
<evidence type="ECO:0000256" key="7">
    <source>
        <dbReference type="PROSITE-ProRule" id="PRU10141"/>
    </source>
</evidence>
<evidence type="ECO:0000313" key="12">
    <source>
        <dbReference type="Proteomes" id="UP000245590"/>
    </source>
</evidence>